<accession>A0A382SC08</accession>
<feature type="non-terminal residue" evidence="2">
    <location>
        <position position="1"/>
    </location>
</feature>
<gene>
    <name evidence="2" type="ORF">METZ01_LOCUS359542</name>
</gene>
<proteinExistence type="predicted"/>
<dbReference type="AlphaFoldDB" id="A0A382SC08"/>
<dbReference type="Gene3D" id="2.130.10.130">
    <property type="entry name" value="Integrin alpha, N-terminal"/>
    <property type="match status" value="1"/>
</dbReference>
<feature type="non-terminal residue" evidence="2">
    <location>
        <position position="313"/>
    </location>
</feature>
<dbReference type="InterPro" id="IPR028994">
    <property type="entry name" value="Integrin_alpha_N"/>
</dbReference>
<name>A0A382SC08_9ZZZZ</name>
<dbReference type="InterPro" id="IPR027039">
    <property type="entry name" value="Crtac1"/>
</dbReference>
<evidence type="ECO:0000313" key="2">
    <source>
        <dbReference type="EMBL" id="SVD06688.1"/>
    </source>
</evidence>
<protein>
    <recommendedName>
        <fullName evidence="1">ASPIC/UnbV domain-containing protein</fullName>
    </recommendedName>
</protein>
<sequence length="313" mass="33798">GWWNSITQADLDHDGDMDYIAMNVGLNTKYGTPSAKKPSLLYYGDMEGNGRKRLIEAKQDKKGGLVPVRGKSCSTHCMPMLGTKFPTYRAFAASILPEIYTEQRLSDAEQFKATAFESGALINDGKGNFTFQPLPRFAQAAPGYGVVATDIDGDGLVEVVAVQNMFTREPETGLWRGGIGVILEYGADGAFRVEPPAETGFIVDGDAKGLTLCDLDGDNRPDFVVCQNNGKLLAWKNRGDSQPLFSVHLHGSPGNPDGVGARIIAHYTDGTIHAAEMTAGNGYLSQSQPIVYFSAAGTPIRELEIRWPDGETT</sequence>
<dbReference type="Pfam" id="PF07593">
    <property type="entry name" value="UnbV_ASPIC"/>
    <property type="match status" value="1"/>
</dbReference>
<dbReference type="InterPro" id="IPR011519">
    <property type="entry name" value="UnbV_ASPIC"/>
</dbReference>
<dbReference type="EMBL" id="UINC01127521">
    <property type="protein sequence ID" value="SVD06688.1"/>
    <property type="molecule type" value="Genomic_DNA"/>
</dbReference>
<feature type="domain" description="ASPIC/UnbV" evidence="1">
    <location>
        <begin position="258"/>
        <end position="312"/>
    </location>
</feature>
<dbReference type="SUPFAM" id="SSF69318">
    <property type="entry name" value="Integrin alpha N-terminal domain"/>
    <property type="match status" value="1"/>
</dbReference>
<evidence type="ECO:0000259" key="1">
    <source>
        <dbReference type="Pfam" id="PF07593"/>
    </source>
</evidence>
<organism evidence="2">
    <name type="scientific">marine metagenome</name>
    <dbReference type="NCBI Taxonomy" id="408172"/>
    <lineage>
        <taxon>unclassified sequences</taxon>
        <taxon>metagenomes</taxon>
        <taxon>ecological metagenomes</taxon>
    </lineage>
</organism>
<dbReference type="PANTHER" id="PTHR16026:SF0">
    <property type="entry name" value="CARTILAGE ACIDIC PROTEIN 1"/>
    <property type="match status" value="1"/>
</dbReference>
<reference evidence="2" key="1">
    <citation type="submission" date="2018-05" db="EMBL/GenBank/DDBJ databases">
        <authorList>
            <person name="Lanie J.A."/>
            <person name="Ng W.-L."/>
            <person name="Kazmierczak K.M."/>
            <person name="Andrzejewski T.M."/>
            <person name="Davidsen T.M."/>
            <person name="Wayne K.J."/>
            <person name="Tettelin H."/>
            <person name="Glass J.I."/>
            <person name="Rusch D."/>
            <person name="Podicherti R."/>
            <person name="Tsui H.-C.T."/>
            <person name="Winkler M.E."/>
        </authorList>
    </citation>
    <scope>NUCLEOTIDE SEQUENCE</scope>
</reference>
<dbReference type="PANTHER" id="PTHR16026">
    <property type="entry name" value="CARTILAGE ACIDIC PROTEIN 1"/>
    <property type="match status" value="1"/>
</dbReference>